<protein>
    <submittedName>
        <fullName evidence="1">Acyl-CoA carboxylase epsilon subunit</fullName>
    </submittedName>
</protein>
<accession>A0ABW9HKS9</accession>
<dbReference type="Proteomes" id="UP001631957">
    <property type="component" value="Unassembled WGS sequence"/>
</dbReference>
<keyword evidence="2" id="KW-1185">Reference proteome</keyword>
<evidence type="ECO:0000313" key="2">
    <source>
        <dbReference type="Proteomes" id="UP001631957"/>
    </source>
</evidence>
<reference evidence="1 2" key="1">
    <citation type="submission" date="2024-12" db="EMBL/GenBank/DDBJ databases">
        <title>Forecasting of Potato common scab and diversities of Pathogenic streptomyces spp. in china.</title>
        <authorList>
            <person name="Handique U."/>
            <person name="Wu J."/>
        </authorList>
    </citation>
    <scope>NUCLEOTIDE SEQUENCE [LARGE SCALE GENOMIC DNA]</scope>
    <source>
        <strain evidence="1 2">ZRIMU1530</strain>
    </source>
</reference>
<dbReference type="Pfam" id="PF13822">
    <property type="entry name" value="ACC_epsilon"/>
    <property type="match status" value="1"/>
</dbReference>
<dbReference type="InterPro" id="IPR032716">
    <property type="entry name" value="ACC_epsilon"/>
</dbReference>
<evidence type="ECO:0000313" key="1">
    <source>
        <dbReference type="EMBL" id="MFM9608680.1"/>
    </source>
</evidence>
<organism evidence="1 2">
    <name type="scientific">Streptomyces niveiscabiei</name>
    <dbReference type="NCBI Taxonomy" id="164115"/>
    <lineage>
        <taxon>Bacteria</taxon>
        <taxon>Bacillati</taxon>
        <taxon>Actinomycetota</taxon>
        <taxon>Actinomycetes</taxon>
        <taxon>Kitasatosporales</taxon>
        <taxon>Streptomycetaceae</taxon>
        <taxon>Streptomyces</taxon>
    </lineage>
</organism>
<sequence length="70" mass="7552">MSEIPLLKVVRGQPDEGELAAVVAALLVLMREGGPAAEAGPRRAEWGSERFRHRAAAFWPAQRATFPSAP</sequence>
<dbReference type="RefSeq" id="WP_107104111.1">
    <property type="nucleotide sequence ID" value="NZ_JARAYJ010000001.1"/>
</dbReference>
<name>A0ABW9HKS9_9ACTN</name>
<dbReference type="EMBL" id="JBJVNI010000004">
    <property type="protein sequence ID" value="MFM9608680.1"/>
    <property type="molecule type" value="Genomic_DNA"/>
</dbReference>
<comment type="caution">
    <text evidence="1">The sequence shown here is derived from an EMBL/GenBank/DDBJ whole genome shotgun (WGS) entry which is preliminary data.</text>
</comment>
<proteinExistence type="predicted"/>
<gene>
    <name evidence="1" type="ORF">ACKI18_08155</name>
</gene>